<accession>A0A1Y1SAB7</accession>
<name>A0A1Y1SAB7_9GAMM</name>
<dbReference type="InterPro" id="IPR011836">
    <property type="entry name" value="YhdP"/>
</dbReference>
<feature type="domain" description="YhdP central" evidence="1">
    <location>
        <begin position="11"/>
        <end position="1241"/>
    </location>
</feature>
<dbReference type="EMBL" id="AQQV01000005">
    <property type="protein sequence ID" value="ORE85219.1"/>
    <property type="molecule type" value="Genomic_DNA"/>
</dbReference>
<gene>
    <name evidence="2" type="ORF">ATO7_15587</name>
</gene>
<evidence type="ECO:0000313" key="3">
    <source>
        <dbReference type="Proteomes" id="UP000192342"/>
    </source>
</evidence>
<dbReference type="AlphaFoldDB" id="A0A1Y1SAB7"/>
<protein>
    <recommendedName>
        <fullName evidence="1">YhdP central domain-containing protein</fullName>
    </recommendedName>
</protein>
<sequence length="1245" mass="136638">MRRRLWVTGVGFAATILILLGLLVGAFRIGVQLVPEYRAEVQARVAEVLKSPVDIQGMDLIWRGRYPTLQLNGVEIGDDPQARLSFDQLNLGFSLFRLAAGDVIPARISLVGTRLQLSYEDGRLHLAGVESDGSTQAAPGDFLEQLRRVGEVQLFDARVRWIDIDNARPIRDLQVQRISAVRRFGRVQVLGDLHLGGQPDTRLEAELLLDPEPWQLRRVELDARNWQIWEDIQAFFPQAPALAGQPRQLVLDSHWRDGVWQQASLEFDFVNLRPAAVPRGFIELAGELQLSRPGESYGSGRDAHGVRASMQLDRVIGPSGRWPQQHVLAEWSPGASGFSTSRYALNAQYLRLDDLSPWLTLLPQAVSAHLTAMAPSGELHDVVLRSSPGETIPELTAEFQQLSVRPVDKIPGMYNLSGAVSLGASGGRVQLTSQDLVVEAPRVFDQPLMLDTLSGTARWQRGPDGWRIEAPALHYAGMNMDGVGRLDLLLGEQPRIDLDLNFFCSDPRPWLAYQPTVWHDSLKSWLNRAIGPAQVAAGQVAIRGPLQGIPYPQGEGTFRVDLDLRDTTFNFAPDWPALDVQSARLLIDGKQLSVDLAAGGISNASVQQARAIIPDLRDSVLSVDAAVQGDAADIWAMLGRSGLRKNMREAFDSLDLSGRTQGQLKLTLPLKDKNAVDYAVDLELDRAALWTKYWPDPVQKISGALHIDRNGLRGRDISAVVAGLPAQVNLMPDQGKTRIEARFSAEPKTLPPSVPVPQWLKARGAGASDWRLEMEVGRGADRAVIVRSPLLGTALDLPQPFAKSAEQARPLTVRIEPDENTRVHVTYGERLGLDLLLDKQGQGLRAARLNLGADAMPAGAPGWWVEGRLAEVNLDQWLPLIQELTRSASGSGATQEFGGLVLRADTLFAFGQRLPDTRIQVTRESAAWAIGVAGSRAQGRIEIPHQQPEGRLRLRGDFQRLNWTREVNLRGGDQIDPNEIPHLNLEVEDFALNDVALGRMQLDLEPVGRGTRITRFIVDSPKRRELDVSGLWLRDDTGTSGAVEFAMDTEAFASWLTVFGYEDHLVARRGRLNGQLNWSPDPQGLSVGNASGRLDFDFSDGQLLNIEPGAGRVLGLFSINALPRRFFLDFSDVVNTGLSFDELSGGFDISGGVATTQNLQLKGTSVRVAVRGDVDLVQRRYDQVVTIYPGVSSGVSLAATVLGGPVVGLFTLLAQELLDQPLDQVTQIGYHLGGSWDNPQVSRLQ</sequence>
<evidence type="ECO:0000259" key="1">
    <source>
        <dbReference type="Pfam" id="PF13116"/>
    </source>
</evidence>
<dbReference type="Proteomes" id="UP000192342">
    <property type="component" value="Unassembled WGS sequence"/>
</dbReference>
<dbReference type="Pfam" id="PF13116">
    <property type="entry name" value="YhdP"/>
    <property type="match status" value="1"/>
</dbReference>
<dbReference type="InterPro" id="IPR025263">
    <property type="entry name" value="YhdP_central"/>
</dbReference>
<dbReference type="PANTHER" id="PTHR38690:SF1">
    <property type="entry name" value="PROTEASE"/>
    <property type="match status" value="1"/>
</dbReference>
<evidence type="ECO:0000313" key="2">
    <source>
        <dbReference type="EMBL" id="ORE85219.1"/>
    </source>
</evidence>
<keyword evidence="3" id="KW-1185">Reference proteome</keyword>
<dbReference type="STRING" id="1317117.ATO7_15587"/>
<comment type="caution">
    <text evidence="2">The sequence shown here is derived from an EMBL/GenBank/DDBJ whole genome shotgun (WGS) entry which is preliminary data.</text>
</comment>
<organism evidence="2 3">
    <name type="scientific">Oceanococcus atlanticus</name>
    <dbReference type="NCBI Taxonomy" id="1317117"/>
    <lineage>
        <taxon>Bacteria</taxon>
        <taxon>Pseudomonadati</taxon>
        <taxon>Pseudomonadota</taxon>
        <taxon>Gammaproteobacteria</taxon>
        <taxon>Chromatiales</taxon>
        <taxon>Oceanococcaceae</taxon>
        <taxon>Oceanococcus</taxon>
    </lineage>
</organism>
<reference evidence="2 3" key="1">
    <citation type="submission" date="2013-04" db="EMBL/GenBank/DDBJ databases">
        <title>Oceanococcus atlanticus 22II-S10r2 Genome Sequencing.</title>
        <authorList>
            <person name="Lai Q."/>
            <person name="Li G."/>
            <person name="Shao Z."/>
        </authorList>
    </citation>
    <scope>NUCLEOTIDE SEQUENCE [LARGE SCALE GENOMIC DNA]</scope>
    <source>
        <strain evidence="2 3">22II-S10r2</strain>
    </source>
</reference>
<dbReference type="NCBIfam" id="TIGR02099">
    <property type="entry name" value="YhdP family protein"/>
    <property type="match status" value="1"/>
</dbReference>
<dbReference type="PANTHER" id="PTHR38690">
    <property type="entry name" value="PROTEASE-RELATED"/>
    <property type="match status" value="1"/>
</dbReference>
<proteinExistence type="predicted"/>